<evidence type="ECO:0000256" key="1">
    <source>
        <dbReference type="ARBA" id="ARBA00010603"/>
    </source>
</evidence>
<reference evidence="6" key="1">
    <citation type="submission" date="2022-08" db="EMBL/GenBank/DDBJ databases">
        <title>Novel sulphate-reducing endosymbionts in the free-living metamonad Anaeramoeba.</title>
        <authorList>
            <person name="Jerlstrom-Hultqvist J."/>
            <person name="Cepicka I."/>
            <person name="Gallot-Lavallee L."/>
            <person name="Salas-Leiva D."/>
            <person name="Curtis B.A."/>
            <person name="Zahonova K."/>
            <person name="Pipaliya S."/>
            <person name="Dacks J."/>
            <person name="Roger A.J."/>
        </authorList>
    </citation>
    <scope>NUCLEOTIDE SEQUENCE</scope>
    <source>
        <strain evidence="6">Busselton2</strain>
    </source>
</reference>
<evidence type="ECO:0000256" key="4">
    <source>
        <dbReference type="ARBA" id="ARBA00023288"/>
    </source>
</evidence>
<keyword evidence="4" id="KW-0449">Lipoprotein</keyword>
<sequence length="859" mass="100786">MSFLKKSFFLKQLSSPSSVTLEPTFWQQSFLEEFPIPLTSLDPSKVNLIIRQAYNNILVNNLTTHNLPRFLEFVTGTLTRTFKLSAQVDFSTQDFEMKKNSFFTKKVNQSVVDNKKRKRRGTTKQKNSKPVIAGLVDEETTLKLVNLLHLANIISKLVMEMSISYLEGIERDNEIAWIFSEHFEFPPENSKTNSTIEFKTLPNLLNALIQIVLQLTDTAPHSNYVILIETINLMLTIISSRIFSLSLSLKKTTQGLNETNEIHREENPLELLFLKMNKHNASKLMSVLLTHAFNANSRPVSSLFWEKKHGGSFRRSKKKNDSFQTRNNQLSNISISLVLSLLQLQPPTRNTLFLNYLMNNIQQKKNSTIFSSFLEELKPVNVNSKEIINQKLHFESEIFYNYFEETNNIDFQIALLLYHVINKNSDCLDFLISNKKKLPAFILTILRSIYNYTINLKKMNKKYQQIIERSIYLLLSILFIFTKQEKFCTFIFSVEVSNLSWLKNSSTVEEPIGNIMVLVLCDLIQIYILKSYHPQKLNLCFGILQHLSSYFQDLSIQVSEKIINIFKVLSGQIIQFLDLKIEEFDENQFHFKEEDIIPTTKTKTKTKSKKKKKKKKRNKSKKKFKPVLEQGDYQLCESVLSGWVDAETIFPPPSIIERPKRINPNHLKNHFDHFYKDLSHEIKLCTDLLVFLLDIINTCLTLRLTKNPCFIHILLKNEFKFELFSHHPRLWKYVSNILLIIKYFQRSIKKYKLQQLQKQRQQQSQQQPQTQQPHLQQQQQQQQNEEKTLSKDALISIYKKFAPLLNFEDLGINVAPKKSLKYVEDNSISKKYFLVYTWFLISKYSGIYFDKNILRVLRY</sequence>
<dbReference type="InterPro" id="IPR019142">
    <property type="entry name" value="Dymeclin"/>
</dbReference>
<name>A0AAV8AJH7_9EUKA</name>
<proteinExistence type="inferred from homology"/>
<dbReference type="Proteomes" id="UP001146793">
    <property type="component" value="Unassembled WGS sequence"/>
</dbReference>
<evidence type="ECO:0000313" key="7">
    <source>
        <dbReference type="Proteomes" id="UP001146793"/>
    </source>
</evidence>
<protein>
    <recommendedName>
        <fullName evidence="2">Dymeclin</fullName>
    </recommendedName>
</protein>
<dbReference type="EMBL" id="JANTQA010000008">
    <property type="protein sequence ID" value="KAJ3452065.1"/>
    <property type="molecule type" value="Genomic_DNA"/>
</dbReference>
<dbReference type="PANTHER" id="PTHR12895">
    <property type="entry name" value="DYMECLIN"/>
    <property type="match status" value="1"/>
</dbReference>
<comment type="caution">
    <text evidence="6">The sequence shown here is derived from an EMBL/GenBank/DDBJ whole genome shotgun (WGS) entry which is preliminary data.</text>
</comment>
<dbReference type="AlphaFoldDB" id="A0AAV8AJH7"/>
<evidence type="ECO:0000256" key="3">
    <source>
        <dbReference type="ARBA" id="ARBA00022707"/>
    </source>
</evidence>
<evidence type="ECO:0000256" key="5">
    <source>
        <dbReference type="SAM" id="MobiDB-lite"/>
    </source>
</evidence>
<feature type="region of interest" description="Disordered" evidence="5">
    <location>
        <begin position="602"/>
        <end position="624"/>
    </location>
</feature>
<dbReference type="GO" id="GO:0007030">
    <property type="term" value="P:Golgi organization"/>
    <property type="evidence" value="ECO:0007669"/>
    <property type="project" value="TreeGrafter"/>
</dbReference>
<feature type="region of interest" description="Disordered" evidence="5">
    <location>
        <begin position="762"/>
        <end position="783"/>
    </location>
</feature>
<gene>
    <name evidence="6" type="ORF">M0812_03827</name>
</gene>
<dbReference type="Pfam" id="PF09742">
    <property type="entry name" value="Dymeclin"/>
    <property type="match status" value="1"/>
</dbReference>
<evidence type="ECO:0000313" key="6">
    <source>
        <dbReference type="EMBL" id="KAJ3452065.1"/>
    </source>
</evidence>
<keyword evidence="3" id="KW-0519">Myristate</keyword>
<organism evidence="6 7">
    <name type="scientific">Anaeramoeba flamelloides</name>
    <dbReference type="NCBI Taxonomy" id="1746091"/>
    <lineage>
        <taxon>Eukaryota</taxon>
        <taxon>Metamonada</taxon>
        <taxon>Anaeramoebidae</taxon>
        <taxon>Anaeramoeba</taxon>
    </lineage>
</organism>
<dbReference type="PANTHER" id="PTHR12895:SF9">
    <property type="entry name" value="DYMECLIN"/>
    <property type="match status" value="1"/>
</dbReference>
<dbReference type="GO" id="GO:0005794">
    <property type="term" value="C:Golgi apparatus"/>
    <property type="evidence" value="ECO:0007669"/>
    <property type="project" value="TreeGrafter"/>
</dbReference>
<evidence type="ECO:0000256" key="2">
    <source>
        <dbReference type="ARBA" id="ARBA00015736"/>
    </source>
</evidence>
<accession>A0AAV8AJH7</accession>
<comment type="similarity">
    <text evidence="1">Belongs to the dymeclin family.</text>
</comment>